<dbReference type="GO" id="GO:0030288">
    <property type="term" value="C:outer membrane-bounded periplasmic space"/>
    <property type="evidence" value="ECO:0007669"/>
    <property type="project" value="TreeGrafter"/>
</dbReference>
<accession>A0A426FM29</accession>
<dbReference type="Pfam" id="PF01497">
    <property type="entry name" value="Peripla_BP_2"/>
    <property type="match status" value="2"/>
</dbReference>
<dbReference type="AlphaFoldDB" id="A0A426FM29"/>
<evidence type="ECO:0000256" key="2">
    <source>
        <dbReference type="ARBA" id="ARBA00008814"/>
    </source>
</evidence>
<dbReference type="OrthoDB" id="9793175at2"/>
<dbReference type="SUPFAM" id="SSF53807">
    <property type="entry name" value="Helical backbone' metal receptor"/>
    <property type="match status" value="2"/>
</dbReference>
<dbReference type="Proteomes" id="UP000270261">
    <property type="component" value="Unassembled WGS sequence"/>
</dbReference>
<evidence type="ECO:0000259" key="8">
    <source>
        <dbReference type="PROSITE" id="PS50983"/>
    </source>
</evidence>
<proteinExistence type="inferred from homology"/>
<comment type="caution">
    <text evidence="9">The sequence shown here is derived from an EMBL/GenBank/DDBJ whole genome shotgun (WGS) entry which is preliminary data.</text>
</comment>
<keyword evidence="10" id="KW-1185">Reference proteome</keyword>
<gene>
    <name evidence="9" type="ORF">EHV23_10320</name>
</gene>
<name>A0A426FM29_9BURK</name>
<feature type="compositionally biased region" description="Basic and acidic residues" evidence="6">
    <location>
        <begin position="245"/>
        <end position="254"/>
    </location>
</feature>
<reference evidence="9 10" key="1">
    <citation type="submission" date="2018-11" db="EMBL/GenBank/DDBJ databases">
        <title>Genome sequencing of Lautropia sp. KCOM 2505 (= ChDC F240).</title>
        <authorList>
            <person name="Kook J.-K."/>
            <person name="Park S.-N."/>
            <person name="Lim Y.K."/>
        </authorList>
    </citation>
    <scope>NUCLEOTIDE SEQUENCE [LARGE SCALE GENOMIC DNA]</scope>
    <source>
        <strain evidence="9 10">KCOM 2505</strain>
    </source>
</reference>
<dbReference type="InterPro" id="IPR006311">
    <property type="entry name" value="TAT_signal"/>
</dbReference>
<dbReference type="InterPro" id="IPR051313">
    <property type="entry name" value="Bact_iron-sidero_bind"/>
</dbReference>
<keyword evidence="5 7" id="KW-0732">Signal</keyword>
<protein>
    <submittedName>
        <fullName evidence="9">ABC transporter substrate-binding protein</fullName>
    </submittedName>
</protein>
<dbReference type="PROSITE" id="PS51318">
    <property type="entry name" value="TAT"/>
    <property type="match status" value="1"/>
</dbReference>
<evidence type="ECO:0000256" key="5">
    <source>
        <dbReference type="ARBA" id="ARBA00022729"/>
    </source>
</evidence>
<evidence type="ECO:0000313" key="9">
    <source>
        <dbReference type="EMBL" id="RRN43800.1"/>
    </source>
</evidence>
<dbReference type="PROSITE" id="PS50983">
    <property type="entry name" value="FE_B12_PBP"/>
    <property type="match status" value="1"/>
</dbReference>
<keyword evidence="4" id="KW-0406">Ion transport</keyword>
<feature type="domain" description="Fe/B12 periplasmic-binding" evidence="8">
    <location>
        <begin position="103"/>
        <end position="419"/>
    </location>
</feature>
<dbReference type="GO" id="GO:1901678">
    <property type="term" value="P:iron coordination entity transport"/>
    <property type="evidence" value="ECO:0007669"/>
    <property type="project" value="UniProtKB-ARBA"/>
</dbReference>
<evidence type="ECO:0000256" key="6">
    <source>
        <dbReference type="SAM" id="MobiDB-lite"/>
    </source>
</evidence>
<evidence type="ECO:0000256" key="1">
    <source>
        <dbReference type="ARBA" id="ARBA00004196"/>
    </source>
</evidence>
<feature type="chain" id="PRO_5019341996" evidence="7">
    <location>
        <begin position="31"/>
        <end position="426"/>
    </location>
</feature>
<evidence type="ECO:0000256" key="4">
    <source>
        <dbReference type="ARBA" id="ARBA00022496"/>
    </source>
</evidence>
<feature type="region of interest" description="Disordered" evidence="6">
    <location>
        <begin position="245"/>
        <end position="294"/>
    </location>
</feature>
<feature type="compositionally biased region" description="Polar residues" evidence="6">
    <location>
        <begin position="262"/>
        <end position="294"/>
    </location>
</feature>
<evidence type="ECO:0000313" key="10">
    <source>
        <dbReference type="Proteomes" id="UP000270261"/>
    </source>
</evidence>
<evidence type="ECO:0000256" key="3">
    <source>
        <dbReference type="ARBA" id="ARBA00022448"/>
    </source>
</evidence>
<evidence type="ECO:0000256" key="7">
    <source>
        <dbReference type="SAM" id="SignalP"/>
    </source>
</evidence>
<keyword evidence="3" id="KW-0813">Transport</keyword>
<dbReference type="EMBL" id="RRUE01000002">
    <property type="protein sequence ID" value="RRN43800.1"/>
    <property type="molecule type" value="Genomic_DNA"/>
</dbReference>
<dbReference type="PANTHER" id="PTHR30532">
    <property type="entry name" value="IRON III DICITRATE-BINDING PERIPLASMIC PROTEIN"/>
    <property type="match status" value="1"/>
</dbReference>
<keyword evidence="4" id="KW-0408">Iron</keyword>
<comment type="subcellular location">
    <subcellularLocation>
        <location evidence="1">Cell envelope</location>
    </subcellularLocation>
</comment>
<organism evidence="9 10">
    <name type="scientific">Lautropia dentalis</name>
    <dbReference type="NCBI Taxonomy" id="2490857"/>
    <lineage>
        <taxon>Bacteria</taxon>
        <taxon>Pseudomonadati</taxon>
        <taxon>Pseudomonadota</taxon>
        <taxon>Betaproteobacteria</taxon>
        <taxon>Burkholderiales</taxon>
        <taxon>Burkholderiaceae</taxon>
        <taxon>Lautropia</taxon>
    </lineage>
</organism>
<dbReference type="InterPro" id="IPR002491">
    <property type="entry name" value="ABC_transptr_periplasmic_BD"/>
</dbReference>
<sequence>MPSPLSMARRRHLLALASSATLLATLPPFARPVHAAAPSGAGTSPEVGARPPRHEGVTPGSPLSADATPNSPPPLGSTAADGVFPRTIRHWAGSTTLERAPVRVAVLSTGQADGLLTLGVVPAGATRDDRGALISDYLMQAYPAFRDGIAQVADLGTRQSADVEAIAALQPDLILVNRAATPPSVLAQYQRIAPTVVTRGTGFHWRADFVLLADALGKREAAERWLRDFVQRGQTFGRWFAARKTHQDGADSARQKVAGSDGLSTGRASTTRNAATSSQGTAPESATGSPAGSVPSSALTGISFVQAGAGRIRLMGQQSFIGDIARDMMLPRPPSQQFARTSQDIGIERIDLADGDWVFYAARGDGVKAFLDSPLWKHLDAVKHNRAVRVDYDAFYMNAGPTAARTAMDTLTNVLAPHGFSAPVPD</sequence>
<dbReference type="PANTHER" id="PTHR30532:SF1">
    <property type="entry name" value="IRON(3+)-HYDROXAMATE-BINDING PROTEIN FHUD"/>
    <property type="match status" value="1"/>
</dbReference>
<dbReference type="Gene3D" id="3.40.50.1980">
    <property type="entry name" value="Nitrogenase molybdenum iron protein domain"/>
    <property type="match status" value="2"/>
</dbReference>
<feature type="signal peptide" evidence="7">
    <location>
        <begin position="1"/>
        <end position="30"/>
    </location>
</feature>
<comment type="similarity">
    <text evidence="2">Belongs to the bacterial solute-binding protein 8 family.</text>
</comment>
<dbReference type="RefSeq" id="WP_125096003.1">
    <property type="nucleotide sequence ID" value="NZ_RRUE01000002.1"/>
</dbReference>
<keyword evidence="4" id="KW-0410">Iron transport</keyword>
<feature type="region of interest" description="Disordered" evidence="6">
    <location>
        <begin position="35"/>
        <end position="81"/>
    </location>
</feature>